<accession>A0AAD7IS40</accession>
<dbReference type="InterPro" id="IPR036291">
    <property type="entry name" value="NAD(P)-bd_dom_sf"/>
</dbReference>
<evidence type="ECO:0000259" key="3">
    <source>
        <dbReference type="Pfam" id="PF05368"/>
    </source>
</evidence>
<evidence type="ECO:0000256" key="1">
    <source>
        <dbReference type="ARBA" id="ARBA00022857"/>
    </source>
</evidence>
<sequence>MSTYKSFAVIGAGTVGLPILSTLAAQNVSVVLLSRKGVDASKTLPAGVQVAIVDYADAAAVAAVFEKYKVDVVISTVASDAVPAQTVLVDAAKSAGVKLFVPSEFGMTSEAQPHDPKFKVAEHIRNVGLPYALFFNGAFTEFIPHIFPVSDGKITIVGSGEVPISVTSLGDVAGFVAYVLTTLPPAELENRIFRLQGDRATLKEVAATLNATVKIVDKITGPMGELKTYLMTKADTGIMSTGYDVTTKAERTGNEAAGSANSLWPGHQWKTIKDVISA</sequence>
<name>A0AAD7IS40_9AGAR</name>
<protein>
    <recommendedName>
        <fullName evidence="3">NmrA-like domain-containing protein</fullName>
    </recommendedName>
</protein>
<dbReference type="EMBL" id="JARJLG010000093">
    <property type="protein sequence ID" value="KAJ7747681.1"/>
    <property type="molecule type" value="Genomic_DNA"/>
</dbReference>
<evidence type="ECO:0000256" key="2">
    <source>
        <dbReference type="ARBA" id="ARBA00023002"/>
    </source>
</evidence>
<evidence type="ECO:0000313" key="5">
    <source>
        <dbReference type="Proteomes" id="UP001215280"/>
    </source>
</evidence>
<evidence type="ECO:0000313" key="4">
    <source>
        <dbReference type="EMBL" id="KAJ7747681.1"/>
    </source>
</evidence>
<comment type="caution">
    <text evidence="4">The sequence shown here is derived from an EMBL/GenBank/DDBJ whole genome shotgun (WGS) entry which is preliminary data.</text>
</comment>
<dbReference type="AlphaFoldDB" id="A0AAD7IS40"/>
<keyword evidence="2" id="KW-0560">Oxidoreductase</keyword>
<dbReference type="SUPFAM" id="SSF51735">
    <property type="entry name" value="NAD(P)-binding Rossmann-fold domains"/>
    <property type="match status" value="1"/>
</dbReference>
<organism evidence="4 5">
    <name type="scientific">Mycena maculata</name>
    <dbReference type="NCBI Taxonomy" id="230809"/>
    <lineage>
        <taxon>Eukaryota</taxon>
        <taxon>Fungi</taxon>
        <taxon>Dikarya</taxon>
        <taxon>Basidiomycota</taxon>
        <taxon>Agaricomycotina</taxon>
        <taxon>Agaricomycetes</taxon>
        <taxon>Agaricomycetidae</taxon>
        <taxon>Agaricales</taxon>
        <taxon>Marasmiineae</taxon>
        <taxon>Mycenaceae</taxon>
        <taxon>Mycena</taxon>
    </lineage>
</organism>
<dbReference type="Proteomes" id="UP001215280">
    <property type="component" value="Unassembled WGS sequence"/>
</dbReference>
<dbReference type="PANTHER" id="PTHR47706">
    <property type="entry name" value="NMRA-LIKE FAMILY PROTEIN"/>
    <property type="match status" value="1"/>
</dbReference>
<dbReference type="GO" id="GO:0016491">
    <property type="term" value="F:oxidoreductase activity"/>
    <property type="evidence" value="ECO:0007669"/>
    <property type="project" value="UniProtKB-KW"/>
</dbReference>
<dbReference type="InterPro" id="IPR008030">
    <property type="entry name" value="NmrA-like"/>
</dbReference>
<dbReference type="PANTHER" id="PTHR47706:SF9">
    <property type="entry name" value="NMRA-LIKE DOMAIN-CONTAINING PROTEIN-RELATED"/>
    <property type="match status" value="1"/>
</dbReference>
<keyword evidence="5" id="KW-1185">Reference proteome</keyword>
<feature type="domain" description="NmrA-like" evidence="3">
    <location>
        <begin position="7"/>
        <end position="233"/>
    </location>
</feature>
<dbReference type="InterPro" id="IPR051609">
    <property type="entry name" value="NmrA/Isoflavone_reductase-like"/>
</dbReference>
<dbReference type="Gene3D" id="3.40.50.720">
    <property type="entry name" value="NAD(P)-binding Rossmann-like Domain"/>
    <property type="match status" value="1"/>
</dbReference>
<proteinExistence type="predicted"/>
<dbReference type="Pfam" id="PF05368">
    <property type="entry name" value="NmrA"/>
    <property type="match status" value="1"/>
</dbReference>
<keyword evidence="1" id="KW-0521">NADP</keyword>
<gene>
    <name evidence="4" type="ORF">DFH07DRAFT_962479</name>
</gene>
<reference evidence="4" key="1">
    <citation type="submission" date="2023-03" db="EMBL/GenBank/DDBJ databases">
        <title>Massive genome expansion in bonnet fungi (Mycena s.s.) driven by repeated elements and novel gene families across ecological guilds.</title>
        <authorList>
            <consortium name="Lawrence Berkeley National Laboratory"/>
            <person name="Harder C.B."/>
            <person name="Miyauchi S."/>
            <person name="Viragh M."/>
            <person name="Kuo A."/>
            <person name="Thoen E."/>
            <person name="Andreopoulos B."/>
            <person name="Lu D."/>
            <person name="Skrede I."/>
            <person name="Drula E."/>
            <person name="Henrissat B."/>
            <person name="Morin E."/>
            <person name="Kohler A."/>
            <person name="Barry K."/>
            <person name="LaButti K."/>
            <person name="Morin E."/>
            <person name="Salamov A."/>
            <person name="Lipzen A."/>
            <person name="Mereny Z."/>
            <person name="Hegedus B."/>
            <person name="Baldrian P."/>
            <person name="Stursova M."/>
            <person name="Weitz H."/>
            <person name="Taylor A."/>
            <person name="Grigoriev I.V."/>
            <person name="Nagy L.G."/>
            <person name="Martin F."/>
            <person name="Kauserud H."/>
        </authorList>
    </citation>
    <scope>NUCLEOTIDE SEQUENCE</scope>
    <source>
        <strain evidence="4">CBHHK188m</strain>
    </source>
</reference>